<dbReference type="EMBL" id="LSRX01000932">
    <property type="protein sequence ID" value="OLP86161.1"/>
    <property type="molecule type" value="Genomic_DNA"/>
</dbReference>
<feature type="compositionally biased region" description="Basic and acidic residues" evidence="1">
    <location>
        <begin position="383"/>
        <end position="407"/>
    </location>
</feature>
<evidence type="ECO:0000256" key="1">
    <source>
        <dbReference type="SAM" id="MobiDB-lite"/>
    </source>
</evidence>
<name>A0A1Q9CTC5_SYMMI</name>
<dbReference type="OrthoDB" id="435100at2759"/>
<dbReference type="Proteomes" id="UP000186817">
    <property type="component" value="Unassembled WGS sequence"/>
</dbReference>
<reference evidence="2 3" key="1">
    <citation type="submission" date="2016-02" db="EMBL/GenBank/DDBJ databases">
        <title>Genome analysis of coral dinoflagellate symbionts highlights evolutionary adaptations to a symbiotic lifestyle.</title>
        <authorList>
            <person name="Aranda M."/>
            <person name="Li Y."/>
            <person name="Liew Y.J."/>
            <person name="Baumgarten S."/>
            <person name="Simakov O."/>
            <person name="Wilson M."/>
            <person name="Piel J."/>
            <person name="Ashoor H."/>
            <person name="Bougouffa S."/>
            <person name="Bajic V.B."/>
            <person name="Ryu T."/>
            <person name="Ravasi T."/>
            <person name="Bayer T."/>
            <person name="Micklem G."/>
            <person name="Kim H."/>
            <person name="Bhak J."/>
            <person name="Lajeunesse T.C."/>
            <person name="Voolstra C.R."/>
        </authorList>
    </citation>
    <scope>NUCLEOTIDE SEQUENCE [LARGE SCALE GENOMIC DNA]</scope>
    <source>
        <strain evidence="2 3">CCMP2467</strain>
    </source>
</reference>
<sequence>MVLYELSNSLPWFWRNETLKAPRLLFESALRHFRLERVPRFGSERSPEEPRCSRGSESHLPDAAANGMRAALDSQNPKSALTELILDVAKDASDALMEMSLPELKQHAQEMGITEAQLSSAEKSKNPKVSFDVGTSMQSVEAFHELVSLVAAHALELRRKERQEDVLQSPASPEGAAKALPPVPSSQGRLPEVKFEDVAPGTQVAISGRTKLAAQAVLAQAGVQDEEPDAVEEVSLVQDATVPELPRSLLARPMLLLGNQGKVELDWALMLLALHMWRRASSTADRKEFLVDNELLQVDAGKTAMWGQVVVGKRHGEWVKVGQPVLREDFDPSEVAGERARWRQHNRKEGGQLAVPRKYSIVLKMMMTDDDDDDDDDDEDGDIDRGYAETESEHLDEEAPKSGRNDIVDLTKDLKKENSGYLGKAQRELEQPEPSPASSPSKGPWAAEPPHIHTLFSLHACTGKAYAAGFQQRQAEQPPSAYTFAQPSAQGNLKLFAGTGFSAKDDLCVTGTATDLARVISAGNLPRTPAAKVTAKKPGYLPKLAGHLAKMRQLMTAWIADAAFVFHYNRKGEQELNDAGVAAMMDAEAETEKLASGETPESVQLFQQQSRIEGRCRRVQALQRSVVQRRDLDASMNERAEDTQLELEAAAERAALEAGLLAGSAAAAAGNKGDVMQDLASATVARNAAEHRKRIGEMNRLKEELKAVEVSTLVASNTWYQMPAADVLDAAEQAPPELAQKAAELAARAAALKRSEQALDAKRAEAHLSDAFRVRAATEEANASGDQQQLCLSKVELSTL</sequence>
<feature type="compositionally biased region" description="Acidic residues" evidence="1">
    <location>
        <begin position="368"/>
        <end position="382"/>
    </location>
</feature>
<protein>
    <submittedName>
        <fullName evidence="2">Uncharacterized protein</fullName>
    </submittedName>
</protein>
<proteinExistence type="predicted"/>
<feature type="region of interest" description="Disordered" evidence="1">
    <location>
        <begin position="423"/>
        <end position="449"/>
    </location>
</feature>
<keyword evidence="3" id="KW-1185">Reference proteome</keyword>
<accession>A0A1Q9CTC5</accession>
<evidence type="ECO:0000313" key="2">
    <source>
        <dbReference type="EMBL" id="OLP86161.1"/>
    </source>
</evidence>
<evidence type="ECO:0000313" key="3">
    <source>
        <dbReference type="Proteomes" id="UP000186817"/>
    </source>
</evidence>
<feature type="compositionally biased region" description="Basic and acidic residues" evidence="1">
    <location>
        <begin position="41"/>
        <end position="60"/>
    </location>
</feature>
<gene>
    <name evidence="2" type="ORF">AK812_SmicGene32767</name>
</gene>
<dbReference type="AlphaFoldDB" id="A0A1Q9CTC5"/>
<feature type="region of interest" description="Disordered" evidence="1">
    <location>
        <begin position="163"/>
        <end position="190"/>
    </location>
</feature>
<organism evidence="2 3">
    <name type="scientific">Symbiodinium microadriaticum</name>
    <name type="common">Dinoflagellate</name>
    <name type="synonym">Zooxanthella microadriatica</name>
    <dbReference type="NCBI Taxonomy" id="2951"/>
    <lineage>
        <taxon>Eukaryota</taxon>
        <taxon>Sar</taxon>
        <taxon>Alveolata</taxon>
        <taxon>Dinophyceae</taxon>
        <taxon>Suessiales</taxon>
        <taxon>Symbiodiniaceae</taxon>
        <taxon>Symbiodinium</taxon>
    </lineage>
</organism>
<feature type="region of interest" description="Disordered" evidence="1">
    <location>
        <begin position="41"/>
        <end position="61"/>
    </location>
</feature>
<comment type="caution">
    <text evidence="2">The sequence shown here is derived from an EMBL/GenBank/DDBJ whole genome shotgun (WGS) entry which is preliminary data.</text>
</comment>
<feature type="region of interest" description="Disordered" evidence="1">
    <location>
        <begin position="368"/>
        <end position="407"/>
    </location>
</feature>